<dbReference type="AlphaFoldDB" id="A0A150GGT5"/>
<feature type="compositionally biased region" description="Low complexity" evidence="1">
    <location>
        <begin position="135"/>
        <end position="158"/>
    </location>
</feature>
<organism evidence="2 3">
    <name type="scientific">Gonium pectorale</name>
    <name type="common">Green alga</name>
    <dbReference type="NCBI Taxonomy" id="33097"/>
    <lineage>
        <taxon>Eukaryota</taxon>
        <taxon>Viridiplantae</taxon>
        <taxon>Chlorophyta</taxon>
        <taxon>core chlorophytes</taxon>
        <taxon>Chlorophyceae</taxon>
        <taxon>CS clade</taxon>
        <taxon>Chlamydomonadales</taxon>
        <taxon>Volvocaceae</taxon>
        <taxon>Gonium</taxon>
    </lineage>
</organism>
<feature type="compositionally biased region" description="Gly residues" evidence="1">
    <location>
        <begin position="407"/>
        <end position="429"/>
    </location>
</feature>
<keyword evidence="3" id="KW-1185">Reference proteome</keyword>
<feature type="region of interest" description="Disordered" evidence="1">
    <location>
        <begin position="113"/>
        <end position="158"/>
    </location>
</feature>
<name>A0A150GGT5_GONPE</name>
<sequence length="887" mass="89603">MAAAAAAAQVAAAVRRLLTYAFTGQPGPLDPPAAAEWMRAAAVAVRWSGPRVVSAQSEAAGAEADAGEHWGLAMEAPEEVVGELDEQQQGSHGLMATTRALASRALAGVLSPSTPAAAHSLPTPRTAPRRANTEPAGLPGGEAKAAPPAPAASPQSPHGAALELLDASARLPPGWVPPALLDACLAELGRAAAGPASADGRSGSGGMLPPDAAATLRCLAALRYVPDATLLQPVLALLCSEYDIRQILLLHPTTDDAVPTPVEVGETREGWWVAAAWEGRRATEALRELAAVATAAAALAAEAECVGAAAAGAALRRAVSQVAVQVGRVLALAVRLDSPPLTELVSFYAAARDAGALDLPLLAALVRRLGLSGWKVSGPPLEELAGALVSARELVELTAAPPPAEAGHGGSDAGSVGGGGRAADARGGGDGAVAVADAGALDRLQKLTRAALKHLVESDFERLSLEQLVGMVQSLQASAGPSGPTPKPPPPPAPDPTLDTRSGGSHTAPHRQPAESGLGSWVRQLIAPQPLPPPLQSEEELESEEEEEKEGGGLGTPWPRPKQWQLRARLFDRLLDALAARLLARGDGYVAPLGAACASLRRLAAAGALRARPELAAALHESVGFRLEEDADGAALGDVCAALAIGCALEPDSAGLGGAVRAAAAAEAAPVRAAAAADPWVAQLVSRGLLDELAGALQRRLRLAPQEFGGGELAAMAVRAWVVKEAVERPGAGAGADRRGGGGRGGLSGGAGVTGGAPGAGRLLRVLARGLSARCESLSREEVLSLTAVFARCRPHEAALLQRLTEAAAAAGAQYTPEDLLALAEALYAGGATAKQLYAPLAKQLRARAEEPGGGGSGAAASLLRAVRMAADANALEQAFVRAMRAA</sequence>
<dbReference type="EMBL" id="LSYV01000024">
    <property type="protein sequence ID" value="KXZ49034.1"/>
    <property type="molecule type" value="Genomic_DNA"/>
</dbReference>
<feature type="region of interest" description="Disordered" evidence="1">
    <location>
        <begin position="476"/>
        <end position="515"/>
    </location>
</feature>
<dbReference type="STRING" id="33097.A0A150GGT5"/>
<gene>
    <name evidence="2" type="ORF">GPECTOR_23g121</name>
</gene>
<proteinExistence type="predicted"/>
<protein>
    <submittedName>
        <fullName evidence="2">Uncharacterized protein</fullName>
    </submittedName>
</protein>
<evidence type="ECO:0000313" key="3">
    <source>
        <dbReference type="Proteomes" id="UP000075714"/>
    </source>
</evidence>
<accession>A0A150GGT5</accession>
<feature type="region of interest" description="Disordered" evidence="1">
    <location>
        <begin position="528"/>
        <end position="560"/>
    </location>
</feature>
<feature type="region of interest" description="Disordered" evidence="1">
    <location>
        <begin position="400"/>
        <end position="429"/>
    </location>
</feature>
<dbReference type="Proteomes" id="UP000075714">
    <property type="component" value="Unassembled WGS sequence"/>
</dbReference>
<evidence type="ECO:0000256" key="1">
    <source>
        <dbReference type="SAM" id="MobiDB-lite"/>
    </source>
</evidence>
<comment type="caution">
    <text evidence="2">The sequence shown here is derived from an EMBL/GenBank/DDBJ whole genome shotgun (WGS) entry which is preliminary data.</text>
</comment>
<feature type="compositionally biased region" description="Gly residues" evidence="1">
    <location>
        <begin position="742"/>
        <end position="753"/>
    </location>
</feature>
<feature type="region of interest" description="Disordered" evidence="1">
    <location>
        <begin position="731"/>
        <end position="753"/>
    </location>
</feature>
<feature type="compositionally biased region" description="Acidic residues" evidence="1">
    <location>
        <begin position="537"/>
        <end position="549"/>
    </location>
</feature>
<evidence type="ECO:0000313" key="2">
    <source>
        <dbReference type="EMBL" id="KXZ49034.1"/>
    </source>
</evidence>
<reference evidence="3" key="1">
    <citation type="journal article" date="2016" name="Nat. Commun.">
        <title>The Gonium pectorale genome demonstrates co-option of cell cycle regulation during the evolution of multicellularity.</title>
        <authorList>
            <person name="Hanschen E.R."/>
            <person name="Marriage T.N."/>
            <person name="Ferris P.J."/>
            <person name="Hamaji T."/>
            <person name="Toyoda A."/>
            <person name="Fujiyama A."/>
            <person name="Neme R."/>
            <person name="Noguchi H."/>
            <person name="Minakuchi Y."/>
            <person name="Suzuki M."/>
            <person name="Kawai-Toyooka H."/>
            <person name="Smith D.R."/>
            <person name="Sparks H."/>
            <person name="Anderson J."/>
            <person name="Bakaric R."/>
            <person name="Luria V."/>
            <person name="Karger A."/>
            <person name="Kirschner M.W."/>
            <person name="Durand P.M."/>
            <person name="Michod R.E."/>
            <person name="Nozaki H."/>
            <person name="Olson B.J."/>
        </authorList>
    </citation>
    <scope>NUCLEOTIDE SEQUENCE [LARGE SCALE GENOMIC DNA]</scope>
    <source>
        <strain evidence="3">NIES-2863</strain>
    </source>
</reference>
<feature type="compositionally biased region" description="Pro residues" evidence="1">
    <location>
        <begin position="483"/>
        <end position="495"/>
    </location>
</feature>